<protein>
    <submittedName>
        <fullName evidence="2">TIGR02206 family membrane protein</fullName>
    </submittedName>
</protein>
<keyword evidence="1" id="KW-0472">Membrane</keyword>
<keyword evidence="3" id="KW-1185">Reference proteome</keyword>
<feature type="transmembrane region" description="Helical" evidence="1">
    <location>
        <begin position="81"/>
        <end position="98"/>
    </location>
</feature>
<feature type="transmembrane region" description="Helical" evidence="1">
    <location>
        <begin position="212"/>
        <end position="233"/>
    </location>
</feature>
<proteinExistence type="predicted"/>
<dbReference type="Proteomes" id="UP001601059">
    <property type="component" value="Unassembled WGS sequence"/>
</dbReference>
<dbReference type="EMBL" id="JBIACK010000003">
    <property type="protein sequence ID" value="MFE8700674.1"/>
    <property type="molecule type" value="Genomic_DNA"/>
</dbReference>
<feature type="transmembrane region" description="Helical" evidence="1">
    <location>
        <begin position="13"/>
        <end position="37"/>
    </location>
</feature>
<dbReference type="Pfam" id="PF14808">
    <property type="entry name" value="TMEM164"/>
    <property type="match status" value="1"/>
</dbReference>
<evidence type="ECO:0000313" key="3">
    <source>
        <dbReference type="Proteomes" id="UP001601059"/>
    </source>
</evidence>
<keyword evidence="1" id="KW-1133">Transmembrane helix</keyword>
<feature type="transmembrane region" description="Helical" evidence="1">
    <location>
        <begin position="49"/>
        <end position="69"/>
    </location>
</feature>
<dbReference type="NCBIfam" id="TIGR02206">
    <property type="entry name" value="intg_mem_TP0381"/>
    <property type="match status" value="1"/>
</dbReference>
<comment type="caution">
    <text evidence="2">The sequence shown here is derived from an EMBL/GenBank/DDBJ whole genome shotgun (WGS) entry which is preliminary data.</text>
</comment>
<keyword evidence="1" id="KW-0812">Transmembrane</keyword>
<feature type="transmembrane region" description="Helical" evidence="1">
    <location>
        <begin position="105"/>
        <end position="123"/>
    </location>
</feature>
<dbReference type="RefSeq" id="WP_389360088.1">
    <property type="nucleotide sequence ID" value="NZ_JBIACK010000003.1"/>
</dbReference>
<sequence length="238" mass="27623">MIDLIKPDGNAPFILFSATHITTLTILLIICFTIYLFRSQLRQNVVNRLTRYSLATILLASEASLIWWLNYIDTWAIEHSLPLHLSSLSLLLSSVLLLTRSYRLFEFTYFVGLGSALQAMITPDIQAYTFPHFRYVHFFISHGGIVVANIFMVFVEEFSPTFKSVIKAFFYVNGYALFIFFVNIVLNGNYMYTMRKPANPSVFDYLGPWPFYMIPLELITIGTFLFLYAPFYIKNKWS</sequence>
<feature type="transmembrane region" description="Helical" evidence="1">
    <location>
        <begin position="168"/>
        <end position="192"/>
    </location>
</feature>
<evidence type="ECO:0000256" key="1">
    <source>
        <dbReference type="SAM" id="Phobius"/>
    </source>
</evidence>
<evidence type="ECO:0000313" key="2">
    <source>
        <dbReference type="EMBL" id="MFE8700674.1"/>
    </source>
</evidence>
<feature type="transmembrane region" description="Helical" evidence="1">
    <location>
        <begin position="135"/>
        <end position="156"/>
    </location>
</feature>
<gene>
    <name evidence="2" type="ORF">ACFYKX_08620</name>
</gene>
<organism evidence="2 3">
    <name type="scientific">Cytobacillus spartinae</name>
    <dbReference type="NCBI Taxonomy" id="3299023"/>
    <lineage>
        <taxon>Bacteria</taxon>
        <taxon>Bacillati</taxon>
        <taxon>Bacillota</taxon>
        <taxon>Bacilli</taxon>
        <taxon>Bacillales</taxon>
        <taxon>Bacillaceae</taxon>
        <taxon>Cytobacillus</taxon>
    </lineage>
</organism>
<dbReference type="InterPro" id="IPR011737">
    <property type="entry name" value="CHP02206_TP0381"/>
</dbReference>
<accession>A0ABW6KAA9</accession>
<name>A0ABW6KAA9_9BACI</name>
<reference evidence="2 3" key="1">
    <citation type="submission" date="2024-08" db="EMBL/GenBank/DDBJ databases">
        <title>Two novel Cytobacillus novel species.</title>
        <authorList>
            <person name="Liu G."/>
        </authorList>
    </citation>
    <scope>NUCLEOTIDE SEQUENCE [LARGE SCALE GENOMIC DNA]</scope>
    <source>
        <strain evidence="2 3">FJAT-54145</strain>
    </source>
</reference>